<organism evidence="3 4">
    <name type="scientific">Vitis vinifera</name>
    <name type="common">Grape</name>
    <dbReference type="NCBI Taxonomy" id="29760"/>
    <lineage>
        <taxon>Eukaryota</taxon>
        <taxon>Viridiplantae</taxon>
        <taxon>Streptophyta</taxon>
        <taxon>Embryophyta</taxon>
        <taxon>Tracheophyta</taxon>
        <taxon>Spermatophyta</taxon>
        <taxon>Magnoliopsida</taxon>
        <taxon>eudicotyledons</taxon>
        <taxon>Gunneridae</taxon>
        <taxon>Pentapetalae</taxon>
        <taxon>rosids</taxon>
        <taxon>Vitales</taxon>
        <taxon>Vitaceae</taxon>
        <taxon>Viteae</taxon>
        <taxon>Vitis</taxon>
    </lineage>
</organism>
<dbReference type="Proteomes" id="UP000288805">
    <property type="component" value="Unassembled WGS sequence"/>
</dbReference>
<evidence type="ECO:0000313" key="3">
    <source>
        <dbReference type="EMBL" id="RVW16691.1"/>
    </source>
</evidence>
<feature type="domain" description="Reverse transcriptase zinc-binding" evidence="2">
    <location>
        <begin position="72"/>
        <end position="156"/>
    </location>
</feature>
<keyword evidence="1" id="KW-0472">Membrane</keyword>
<dbReference type="PANTHER" id="PTHR31142:SF4">
    <property type="entry name" value="OS01G0751300 PROTEIN"/>
    <property type="match status" value="1"/>
</dbReference>
<dbReference type="EMBL" id="QGNW01002586">
    <property type="protein sequence ID" value="RVW16691.1"/>
    <property type="molecule type" value="Genomic_DNA"/>
</dbReference>
<dbReference type="Pfam" id="PF13966">
    <property type="entry name" value="zf-RVT"/>
    <property type="match status" value="1"/>
</dbReference>
<sequence length="367" mass="41790">MEFKGSKGGDAWVKDVWRCNEGGGSWSPLFSRPFNDWELDEVCRFFVALNGKRIQQAVDDRVIWRETKCGKFSVKSLYKSLVSGHPVSFPSSAIWKVSVQPRVSFFGWEATWGKALTLDQLQKRGWALVNRCYLCHRHEESIDHILLHCEKARTLWALLFSMFGVQWVLPATVKEMLLGWNRTFVERRGRVFGEQVLCASFGRFGRQGTKLLLRKKSCQFKGLSYFLDFVLTLVATCKGWLCWSNSCGFVLMACPKILLLAAFLLLLSFWVDLCHQPDDEDDEDEESSSQEALLEKTLNLPSSSNKNSHRKCYCAYFCFNGYIAVLIWIGMGKNLIDSSVVARVYVDLFSIAILLLGGALACYGEKL</sequence>
<name>A0A438C0E4_VITVI</name>
<reference evidence="3 4" key="1">
    <citation type="journal article" date="2018" name="PLoS Genet.">
        <title>Population sequencing reveals clonal diversity and ancestral inbreeding in the grapevine cultivar Chardonnay.</title>
        <authorList>
            <person name="Roach M.J."/>
            <person name="Johnson D.L."/>
            <person name="Bohlmann J."/>
            <person name="van Vuuren H.J."/>
            <person name="Jones S.J."/>
            <person name="Pretorius I.S."/>
            <person name="Schmidt S.A."/>
            <person name="Borneman A.R."/>
        </authorList>
    </citation>
    <scope>NUCLEOTIDE SEQUENCE [LARGE SCALE GENOMIC DNA]</scope>
    <source>
        <strain evidence="4">cv. Chardonnay</strain>
        <tissue evidence="3">Leaf</tissue>
    </source>
</reference>
<feature type="transmembrane region" description="Helical" evidence="1">
    <location>
        <begin position="344"/>
        <end position="363"/>
    </location>
</feature>
<feature type="transmembrane region" description="Helical" evidence="1">
    <location>
        <begin position="249"/>
        <end position="271"/>
    </location>
</feature>
<dbReference type="AlphaFoldDB" id="A0A438C0E4"/>
<accession>A0A438C0E4</accession>
<gene>
    <name evidence="3" type="ORF">CK203_080841</name>
</gene>
<feature type="transmembrane region" description="Helical" evidence="1">
    <location>
        <begin position="313"/>
        <end position="332"/>
    </location>
</feature>
<protein>
    <recommendedName>
        <fullName evidence="2">Reverse transcriptase zinc-binding domain-containing protein</fullName>
    </recommendedName>
</protein>
<evidence type="ECO:0000259" key="2">
    <source>
        <dbReference type="Pfam" id="PF13966"/>
    </source>
</evidence>
<evidence type="ECO:0000256" key="1">
    <source>
        <dbReference type="SAM" id="Phobius"/>
    </source>
</evidence>
<comment type="caution">
    <text evidence="3">The sequence shown here is derived from an EMBL/GenBank/DDBJ whole genome shotgun (WGS) entry which is preliminary data.</text>
</comment>
<proteinExistence type="predicted"/>
<dbReference type="InterPro" id="IPR026960">
    <property type="entry name" value="RVT-Znf"/>
</dbReference>
<evidence type="ECO:0000313" key="4">
    <source>
        <dbReference type="Proteomes" id="UP000288805"/>
    </source>
</evidence>
<dbReference type="InterPro" id="IPR040226">
    <property type="entry name" value="THH1/TOM1/TOM3"/>
</dbReference>
<feature type="transmembrane region" description="Helical" evidence="1">
    <location>
        <begin position="223"/>
        <end position="243"/>
    </location>
</feature>
<keyword evidence="1" id="KW-0812">Transmembrane</keyword>
<dbReference type="PANTHER" id="PTHR31142">
    <property type="entry name" value="TOBAMOVIRUS MULTIPLICATION PROTEIN 1-LIKE ISOFORM X1"/>
    <property type="match status" value="1"/>
</dbReference>
<keyword evidence="1" id="KW-1133">Transmembrane helix</keyword>